<sequence>MERLHAQRQGPPAQDRPSRSRERPGAANNSRGGHSRSFPKLPPGEGRGAGGRSQSLSLPWSGSRPGPVQRSRRRHHSHGRTTTNNSRDQARNQTNNNW</sequence>
<keyword evidence="2" id="KW-1185">Reference proteome</keyword>
<dbReference type="EMBL" id="JABSTQ010001424">
    <property type="protein sequence ID" value="KAG0444814.1"/>
    <property type="molecule type" value="Genomic_DNA"/>
</dbReference>
<evidence type="ECO:0000313" key="2">
    <source>
        <dbReference type="Proteomes" id="UP000805193"/>
    </source>
</evidence>
<evidence type="ECO:0000313" key="1">
    <source>
        <dbReference type="EMBL" id="KAG0444814.1"/>
    </source>
</evidence>
<proteinExistence type="predicted"/>
<accession>A0AC60QYY8</accession>
<protein>
    <submittedName>
        <fullName evidence="1">Uncharacterized protein</fullName>
    </submittedName>
</protein>
<name>A0AC60QYY8_IXOPE</name>
<comment type="caution">
    <text evidence="1">The sequence shown here is derived from an EMBL/GenBank/DDBJ whole genome shotgun (WGS) entry which is preliminary data.</text>
</comment>
<organism evidence="1 2">
    <name type="scientific">Ixodes persulcatus</name>
    <name type="common">Taiga tick</name>
    <dbReference type="NCBI Taxonomy" id="34615"/>
    <lineage>
        <taxon>Eukaryota</taxon>
        <taxon>Metazoa</taxon>
        <taxon>Ecdysozoa</taxon>
        <taxon>Arthropoda</taxon>
        <taxon>Chelicerata</taxon>
        <taxon>Arachnida</taxon>
        <taxon>Acari</taxon>
        <taxon>Parasitiformes</taxon>
        <taxon>Ixodida</taxon>
        <taxon>Ixodoidea</taxon>
        <taxon>Ixodidae</taxon>
        <taxon>Ixodinae</taxon>
        <taxon>Ixodes</taxon>
    </lineage>
</organism>
<reference evidence="1 2" key="1">
    <citation type="journal article" date="2020" name="Cell">
        <title>Large-Scale Comparative Analyses of Tick Genomes Elucidate Their Genetic Diversity and Vector Capacities.</title>
        <authorList>
            <consortium name="Tick Genome and Microbiome Consortium (TIGMIC)"/>
            <person name="Jia N."/>
            <person name="Wang J."/>
            <person name="Shi W."/>
            <person name="Du L."/>
            <person name="Sun Y."/>
            <person name="Zhan W."/>
            <person name="Jiang J.F."/>
            <person name="Wang Q."/>
            <person name="Zhang B."/>
            <person name="Ji P."/>
            <person name="Bell-Sakyi L."/>
            <person name="Cui X.M."/>
            <person name="Yuan T.T."/>
            <person name="Jiang B.G."/>
            <person name="Yang W.F."/>
            <person name="Lam T.T."/>
            <person name="Chang Q.C."/>
            <person name="Ding S.J."/>
            <person name="Wang X.J."/>
            <person name="Zhu J.G."/>
            <person name="Ruan X.D."/>
            <person name="Zhao L."/>
            <person name="Wei J.T."/>
            <person name="Ye R.Z."/>
            <person name="Que T.C."/>
            <person name="Du C.H."/>
            <person name="Zhou Y.H."/>
            <person name="Cheng J.X."/>
            <person name="Dai P.F."/>
            <person name="Guo W.B."/>
            <person name="Han X.H."/>
            <person name="Huang E.J."/>
            <person name="Li L.F."/>
            <person name="Wei W."/>
            <person name="Gao Y.C."/>
            <person name="Liu J.Z."/>
            <person name="Shao H.Z."/>
            <person name="Wang X."/>
            <person name="Wang C.C."/>
            <person name="Yang T.C."/>
            <person name="Huo Q.B."/>
            <person name="Li W."/>
            <person name="Chen H.Y."/>
            <person name="Chen S.E."/>
            <person name="Zhou L.G."/>
            <person name="Ni X.B."/>
            <person name="Tian J.H."/>
            <person name="Sheng Y."/>
            <person name="Liu T."/>
            <person name="Pan Y.S."/>
            <person name="Xia L.Y."/>
            <person name="Li J."/>
            <person name="Zhao F."/>
            <person name="Cao W.C."/>
        </authorList>
    </citation>
    <scope>NUCLEOTIDE SEQUENCE [LARGE SCALE GENOMIC DNA]</scope>
    <source>
        <strain evidence="1">Iper-2018</strain>
    </source>
</reference>
<gene>
    <name evidence="1" type="ORF">HPB47_013351</name>
</gene>
<dbReference type="Proteomes" id="UP000805193">
    <property type="component" value="Unassembled WGS sequence"/>
</dbReference>